<sequence>MPPCFCFTLISAIVSLAGTDTLSPTEQVNMGGLGISSLYFTPITFAITTMIATVLLWWLWNALNWVWLRPKRIERRLKEQGIQGNSYRPMVGDIRDMVKMIKEAKSKPMDPHSNDIAPRVLPYVVHTIAKYGKSSFMWLGPRPRVFILDPEKFKEMATKVYDFQKPDTSPLFKLLASGFANYDGDKWAKHRKIVSPAFNVEKLKLLVPIFCQSCDDLIRKWESVVSSSNGSCELDLWPFVQNVSSDVLARAGFGSSFEEGRRVFELQREMLQLTMTLFKFAFIPGYRFLPTRTNRRMKAIDKEIRASLMGIINRRLKAIQAGEPSNNDLLGILLESNYKESEKSSGGGMSLRDVVEEVKLFYLAGQEANAELLVWTLLLLSRHPDWQAKAREEVFQVFGDEKPDYDRLGQLKIVSMILQESLRLYPPVVMFARYLRKDTKLGDLTIPAGVELVVPVSMLHQDKEFWGDDAGEFNPERFSGGVSKATKGKLSYLPFGWGPRLCIGQNFGLLEAKVAVSMILQRFSLEFSPSYTHAPSFIITLQPERGAHLILHKL</sequence>
<name>A0AAN9T030_PSOTE</name>
<keyword evidence="6 13" id="KW-1133">Transmembrane helix</keyword>
<comment type="subcellular location">
    <subcellularLocation>
        <location evidence="1">Membrane</location>
        <topology evidence="1">Single-pass membrane protein</topology>
    </subcellularLocation>
</comment>
<comment type="cofactor">
    <cofactor evidence="11">
        <name>heme</name>
        <dbReference type="ChEBI" id="CHEBI:30413"/>
    </cofactor>
</comment>
<evidence type="ECO:0000256" key="8">
    <source>
        <dbReference type="ARBA" id="ARBA00023004"/>
    </source>
</evidence>
<dbReference type="GO" id="GO:0016020">
    <property type="term" value="C:membrane"/>
    <property type="evidence" value="ECO:0007669"/>
    <property type="project" value="UniProtKB-SubCell"/>
</dbReference>
<evidence type="ECO:0000256" key="14">
    <source>
        <dbReference type="SAM" id="SignalP"/>
    </source>
</evidence>
<gene>
    <name evidence="15" type="ORF">VNO78_04882</name>
</gene>
<evidence type="ECO:0008006" key="17">
    <source>
        <dbReference type="Google" id="ProtNLM"/>
    </source>
</evidence>
<evidence type="ECO:0000256" key="9">
    <source>
        <dbReference type="ARBA" id="ARBA00023033"/>
    </source>
</evidence>
<keyword evidence="10 13" id="KW-0472">Membrane</keyword>
<keyword evidence="8 11" id="KW-0408">Iron</keyword>
<dbReference type="PRINTS" id="PR00463">
    <property type="entry name" value="EP450I"/>
</dbReference>
<dbReference type="InterPro" id="IPR002401">
    <property type="entry name" value="Cyt_P450_E_grp-I"/>
</dbReference>
<dbReference type="Pfam" id="PF00067">
    <property type="entry name" value="p450"/>
    <property type="match status" value="1"/>
</dbReference>
<reference evidence="15 16" key="1">
    <citation type="submission" date="2024-01" db="EMBL/GenBank/DDBJ databases">
        <title>The genomes of 5 underutilized Papilionoideae crops provide insights into root nodulation and disease resistanc.</title>
        <authorList>
            <person name="Jiang F."/>
        </authorList>
    </citation>
    <scope>NUCLEOTIDE SEQUENCE [LARGE SCALE GENOMIC DNA]</scope>
    <source>
        <strain evidence="15">DUOXIRENSHENG_FW03</strain>
        <tissue evidence="15">Leaves</tissue>
    </source>
</reference>
<evidence type="ECO:0000256" key="3">
    <source>
        <dbReference type="ARBA" id="ARBA00022617"/>
    </source>
</evidence>
<keyword evidence="14" id="KW-0732">Signal</keyword>
<keyword evidence="5 11" id="KW-0479">Metal-binding</keyword>
<dbReference type="FunFam" id="1.10.630.10:FF:000029">
    <property type="entry name" value="Cytochrome P450 734A1"/>
    <property type="match status" value="1"/>
</dbReference>
<dbReference type="GO" id="GO:0020037">
    <property type="term" value="F:heme binding"/>
    <property type="evidence" value="ECO:0007669"/>
    <property type="project" value="InterPro"/>
</dbReference>
<dbReference type="PANTHER" id="PTHR24282">
    <property type="entry name" value="CYTOCHROME P450 FAMILY MEMBER"/>
    <property type="match status" value="1"/>
</dbReference>
<comment type="similarity">
    <text evidence="2 12">Belongs to the cytochrome P450 family.</text>
</comment>
<dbReference type="PANTHER" id="PTHR24282:SF160">
    <property type="entry name" value="CYTOCHROME P450 FAMILY MONOOXYGENASE"/>
    <property type="match status" value="1"/>
</dbReference>
<keyword evidence="9 12" id="KW-0503">Monooxygenase</keyword>
<keyword evidence="4 13" id="KW-0812">Transmembrane</keyword>
<dbReference type="GO" id="GO:0005506">
    <property type="term" value="F:iron ion binding"/>
    <property type="evidence" value="ECO:0007669"/>
    <property type="project" value="InterPro"/>
</dbReference>
<keyword evidence="3 11" id="KW-0349">Heme</keyword>
<keyword evidence="16" id="KW-1185">Reference proteome</keyword>
<dbReference type="CDD" id="cd20642">
    <property type="entry name" value="CYP72"/>
    <property type="match status" value="1"/>
</dbReference>
<evidence type="ECO:0000313" key="16">
    <source>
        <dbReference type="Proteomes" id="UP001386955"/>
    </source>
</evidence>
<dbReference type="InterPro" id="IPR050665">
    <property type="entry name" value="Cytochrome_P450_Monooxygen"/>
</dbReference>
<dbReference type="GO" id="GO:0004497">
    <property type="term" value="F:monooxygenase activity"/>
    <property type="evidence" value="ECO:0007669"/>
    <property type="project" value="UniProtKB-KW"/>
</dbReference>
<accession>A0AAN9T030</accession>
<evidence type="ECO:0000256" key="13">
    <source>
        <dbReference type="SAM" id="Phobius"/>
    </source>
</evidence>
<evidence type="ECO:0000256" key="2">
    <source>
        <dbReference type="ARBA" id="ARBA00010617"/>
    </source>
</evidence>
<feature type="binding site" description="axial binding residue" evidence="11">
    <location>
        <position position="502"/>
    </location>
    <ligand>
        <name>heme</name>
        <dbReference type="ChEBI" id="CHEBI:30413"/>
    </ligand>
    <ligandPart>
        <name>Fe</name>
        <dbReference type="ChEBI" id="CHEBI:18248"/>
    </ligandPart>
</feature>
<protein>
    <recommendedName>
        <fullName evidence="17">Cytochrome P450</fullName>
    </recommendedName>
</protein>
<evidence type="ECO:0000256" key="10">
    <source>
        <dbReference type="ARBA" id="ARBA00023136"/>
    </source>
</evidence>
<dbReference type="PRINTS" id="PR00385">
    <property type="entry name" value="P450"/>
</dbReference>
<evidence type="ECO:0000256" key="5">
    <source>
        <dbReference type="ARBA" id="ARBA00022723"/>
    </source>
</evidence>
<organism evidence="15 16">
    <name type="scientific">Psophocarpus tetragonolobus</name>
    <name type="common">Winged bean</name>
    <name type="synonym">Dolichos tetragonolobus</name>
    <dbReference type="NCBI Taxonomy" id="3891"/>
    <lineage>
        <taxon>Eukaryota</taxon>
        <taxon>Viridiplantae</taxon>
        <taxon>Streptophyta</taxon>
        <taxon>Embryophyta</taxon>
        <taxon>Tracheophyta</taxon>
        <taxon>Spermatophyta</taxon>
        <taxon>Magnoliopsida</taxon>
        <taxon>eudicotyledons</taxon>
        <taxon>Gunneridae</taxon>
        <taxon>Pentapetalae</taxon>
        <taxon>rosids</taxon>
        <taxon>fabids</taxon>
        <taxon>Fabales</taxon>
        <taxon>Fabaceae</taxon>
        <taxon>Papilionoideae</taxon>
        <taxon>50 kb inversion clade</taxon>
        <taxon>NPAAA clade</taxon>
        <taxon>indigoferoid/millettioid clade</taxon>
        <taxon>Phaseoleae</taxon>
        <taxon>Psophocarpus</taxon>
    </lineage>
</organism>
<evidence type="ECO:0000256" key="12">
    <source>
        <dbReference type="RuleBase" id="RU000461"/>
    </source>
</evidence>
<feature type="chain" id="PRO_5043026343" description="Cytochrome P450" evidence="14">
    <location>
        <begin position="20"/>
        <end position="554"/>
    </location>
</feature>
<feature type="transmembrane region" description="Helical" evidence="13">
    <location>
        <begin position="43"/>
        <end position="68"/>
    </location>
</feature>
<dbReference type="InterPro" id="IPR017972">
    <property type="entry name" value="Cyt_P450_CS"/>
</dbReference>
<evidence type="ECO:0000256" key="6">
    <source>
        <dbReference type="ARBA" id="ARBA00022989"/>
    </source>
</evidence>
<dbReference type="SUPFAM" id="SSF48264">
    <property type="entry name" value="Cytochrome P450"/>
    <property type="match status" value="1"/>
</dbReference>
<evidence type="ECO:0000256" key="1">
    <source>
        <dbReference type="ARBA" id="ARBA00004167"/>
    </source>
</evidence>
<dbReference type="InterPro" id="IPR001128">
    <property type="entry name" value="Cyt_P450"/>
</dbReference>
<evidence type="ECO:0000256" key="4">
    <source>
        <dbReference type="ARBA" id="ARBA00022692"/>
    </source>
</evidence>
<dbReference type="Proteomes" id="UP001386955">
    <property type="component" value="Unassembled WGS sequence"/>
</dbReference>
<comment type="caution">
    <text evidence="15">The sequence shown here is derived from an EMBL/GenBank/DDBJ whole genome shotgun (WGS) entry which is preliminary data.</text>
</comment>
<dbReference type="InterPro" id="IPR036396">
    <property type="entry name" value="Cyt_P450_sf"/>
</dbReference>
<keyword evidence="7 12" id="KW-0560">Oxidoreductase</keyword>
<dbReference type="AlphaFoldDB" id="A0AAN9T030"/>
<dbReference type="Gene3D" id="1.10.630.10">
    <property type="entry name" value="Cytochrome P450"/>
    <property type="match status" value="1"/>
</dbReference>
<dbReference type="GO" id="GO:0016705">
    <property type="term" value="F:oxidoreductase activity, acting on paired donors, with incorporation or reduction of molecular oxygen"/>
    <property type="evidence" value="ECO:0007669"/>
    <property type="project" value="InterPro"/>
</dbReference>
<evidence type="ECO:0000256" key="7">
    <source>
        <dbReference type="ARBA" id="ARBA00023002"/>
    </source>
</evidence>
<evidence type="ECO:0000256" key="11">
    <source>
        <dbReference type="PIRSR" id="PIRSR602401-1"/>
    </source>
</evidence>
<dbReference type="PROSITE" id="PS00086">
    <property type="entry name" value="CYTOCHROME_P450"/>
    <property type="match status" value="1"/>
</dbReference>
<proteinExistence type="inferred from homology"/>
<dbReference type="EMBL" id="JAYMYS010000002">
    <property type="protein sequence ID" value="KAK7404202.1"/>
    <property type="molecule type" value="Genomic_DNA"/>
</dbReference>
<feature type="signal peptide" evidence="14">
    <location>
        <begin position="1"/>
        <end position="19"/>
    </location>
</feature>
<evidence type="ECO:0000313" key="15">
    <source>
        <dbReference type="EMBL" id="KAK7404202.1"/>
    </source>
</evidence>